<evidence type="ECO:0008006" key="4">
    <source>
        <dbReference type="Google" id="ProtNLM"/>
    </source>
</evidence>
<keyword evidence="3" id="KW-1185">Reference proteome</keyword>
<keyword evidence="1" id="KW-0472">Membrane</keyword>
<evidence type="ECO:0000256" key="1">
    <source>
        <dbReference type="SAM" id="Phobius"/>
    </source>
</evidence>
<evidence type="ECO:0000313" key="3">
    <source>
        <dbReference type="Proteomes" id="UP001485043"/>
    </source>
</evidence>
<feature type="transmembrane region" description="Helical" evidence="1">
    <location>
        <begin position="25"/>
        <end position="45"/>
    </location>
</feature>
<dbReference type="Proteomes" id="UP001485043">
    <property type="component" value="Unassembled WGS sequence"/>
</dbReference>
<keyword evidence="1" id="KW-0812">Transmembrane</keyword>
<accession>A0AAW1SKX0</accession>
<dbReference type="EMBL" id="JALJOV010001449">
    <property type="protein sequence ID" value="KAK9847698.1"/>
    <property type="molecule type" value="Genomic_DNA"/>
</dbReference>
<sequence>MPLLKSILDDRSAAPNTAKAKRRSAAALCLALLIFGSCAFTVIYFQAHLMSHPFLKLFPFMTMIFGMAAVTPLGMFLAHQDEFQDLNPLRPDHYMLLSKKTLSSMIHNNWKVDSKEL</sequence>
<gene>
    <name evidence="2" type="ORF">WJX84_006020</name>
</gene>
<proteinExistence type="predicted"/>
<reference evidence="2 3" key="1">
    <citation type="journal article" date="2024" name="Nat. Commun.">
        <title>Phylogenomics reveals the evolutionary origins of lichenization in chlorophyte algae.</title>
        <authorList>
            <person name="Puginier C."/>
            <person name="Libourel C."/>
            <person name="Otte J."/>
            <person name="Skaloud P."/>
            <person name="Haon M."/>
            <person name="Grisel S."/>
            <person name="Petersen M."/>
            <person name="Berrin J.G."/>
            <person name="Delaux P.M."/>
            <person name="Dal Grande F."/>
            <person name="Keller J."/>
        </authorList>
    </citation>
    <scope>NUCLEOTIDE SEQUENCE [LARGE SCALE GENOMIC DNA]</scope>
    <source>
        <strain evidence="2 3">SAG 2523</strain>
    </source>
</reference>
<dbReference type="AlphaFoldDB" id="A0AAW1SKX0"/>
<evidence type="ECO:0000313" key="2">
    <source>
        <dbReference type="EMBL" id="KAK9847698.1"/>
    </source>
</evidence>
<protein>
    <recommendedName>
        <fullName evidence="4">Transmembrane protein 230</fullName>
    </recommendedName>
</protein>
<keyword evidence="1" id="KW-1133">Transmembrane helix</keyword>
<feature type="transmembrane region" description="Helical" evidence="1">
    <location>
        <begin position="57"/>
        <end position="78"/>
    </location>
</feature>
<organism evidence="2 3">
    <name type="scientific">Apatococcus fuscideae</name>
    <dbReference type="NCBI Taxonomy" id="2026836"/>
    <lineage>
        <taxon>Eukaryota</taxon>
        <taxon>Viridiplantae</taxon>
        <taxon>Chlorophyta</taxon>
        <taxon>core chlorophytes</taxon>
        <taxon>Trebouxiophyceae</taxon>
        <taxon>Chlorellales</taxon>
        <taxon>Chlorellaceae</taxon>
        <taxon>Apatococcus</taxon>
    </lineage>
</organism>
<name>A0AAW1SKX0_9CHLO</name>
<comment type="caution">
    <text evidence="2">The sequence shown here is derived from an EMBL/GenBank/DDBJ whole genome shotgun (WGS) entry which is preliminary data.</text>
</comment>